<protein>
    <submittedName>
        <fullName evidence="2">Neuropeptide 46</fullName>
    </submittedName>
</protein>
<keyword evidence="2" id="KW-0527">Neuropeptide</keyword>
<name>A0A1B1M0V3_HYMMI</name>
<organism evidence="2">
    <name type="scientific">Hymenolepis microstoma</name>
    <name type="common">Rodent tapeworm</name>
    <name type="synonym">Rodentolepis microstoma</name>
    <dbReference type="NCBI Taxonomy" id="85433"/>
    <lineage>
        <taxon>Eukaryota</taxon>
        <taxon>Metazoa</taxon>
        <taxon>Spiralia</taxon>
        <taxon>Lophotrochozoa</taxon>
        <taxon>Platyhelminthes</taxon>
        <taxon>Cestoda</taxon>
        <taxon>Eucestoda</taxon>
        <taxon>Cyclophyllidea</taxon>
        <taxon>Hymenolepididae</taxon>
        <taxon>Hymenolepis</taxon>
    </lineage>
</organism>
<feature type="non-terminal residue" evidence="2">
    <location>
        <position position="82"/>
    </location>
</feature>
<feature type="chain" id="PRO_5008526577" evidence="1">
    <location>
        <begin position="23"/>
        <end position="82"/>
    </location>
</feature>
<evidence type="ECO:0000256" key="1">
    <source>
        <dbReference type="SAM" id="SignalP"/>
    </source>
</evidence>
<reference evidence="2" key="1">
    <citation type="journal article" date="2016" name="Int. J. Parasitol.">
        <title>De novo discovery of neuropeptides in the genomes of parasitic flatworms using a novel comparative approach.</title>
        <authorList>
            <person name="Koziol U."/>
            <person name="Koziol M."/>
            <person name="Preza M."/>
            <person name="Costabile A."/>
            <person name="Brehm K."/>
            <person name="Castillo E."/>
        </authorList>
    </citation>
    <scope>NUCLEOTIDE SEQUENCE</scope>
</reference>
<keyword evidence="1" id="KW-0732">Signal</keyword>
<dbReference type="AlphaFoldDB" id="A0A1B1M0V3"/>
<dbReference type="GO" id="GO:0007218">
    <property type="term" value="P:neuropeptide signaling pathway"/>
    <property type="evidence" value="ECO:0007669"/>
    <property type="project" value="UniProtKB-KW"/>
</dbReference>
<accession>A0A1B1M0V3</accession>
<dbReference type="EMBL" id="KX009056">
    <property type="protein sequence ID" value="ANS60512.1"/>
    <property type="molecule type" value="mRNA"/>
</dbReference>
<sequence length="82" mass="9432">MSSHRLKIFIVSLVFLISFIGASDTRRGIAMHPKFCYFMCADENDAEVCEMDCRRVLSGKSSRNVEKRIIDPLMYSAKFSNF</sequence>
<evidence type="ECO:0000313" key="2">
    <source>
        <dbReference type="EMBL" id="ANS60512.1"/>
    </source>
</evidence>
<proteinExistence type="evidence at transcript level"/>
<feature type="signal peptide" evidence="1">
    <location>
        <begin position="1"/>
        <end position="22"/>
    </location>
</feature>